<dbReference type="InterPro" id="IPR013830">
    <property type="entry name" value="SGNH_hydro"/>
</dbReference>
<feature type="domain" description="SGNH hydrolase-type esterase" evidence="2">
    <location>
        <begin position="58"/>
        <end position="245"/>
    </location>
</feature>
<dbReference type="PANTHER" id="PTHR30383">
    <property type="entry name" value="THIOESTERASE 1/PROTEASE 1/LYSOPHOSPHOLIPASE L1"/>
    <property type="match status" value="1"/>
</dbReference>
<organism evidence="3 4">
    <name type="scientific">Desulfitobacterium metallireducens DSM 15288</name>
    <dbReference type="NCBI Taxonomy" id="871968"/>
    <lineage>
        <taxon>Bacteria</taxon>
        <taxon>Bacillati</taxon>
        <taxon>Bacillota</taxon>
        <taxon>Clostridia</taxon>
        <taxon>Eubacteriales</taxon>
        <taxon>Desulfitobacteriaceae</taxon>
        <taxon>Desulfitobacterium</taxon>
    </lineage>
</organism>
<evidence type="ECO:0000313" key="4">
    <source>
        <dbReference type="Proteomes" id="UP000010847"/>
    </source>
</evidence>
<gene>
    <name evidence="3" type="ORF">DESME_03010</name>
</gene>
<dbReference type="RefSeq" id="WP_006717501.1">
    <property type="nucleotide sequence ID" value="NZ_CP007032.1"/>
</dbReference>
<sequence>MIKKLITYTLLILACITLIILGIRIFETTRVTSPKSSQSAFELAQKLSEKGSPLKVLILGDSIAKGTGDEQGKGFSGYLSEELKQSTSKDIIVKNEGIDGLTSTGLLEHLQSKRLNSEITDADIILISIGGNDLLKSLPSNLLGQEDSFQKQFASYLDNLKQSLKLLRTTNPNSAIILLGLYNPYEILISAENQHLLNELNDQSRQMIESDGNALYIPTYDLMKYNSTRYISKDSLHPSSLGYQAISERISQALKTH</sequence>
<dbReference type="SUPFAM" id="SSF52266">
    <property type="entry name" value="SGNH hydrolase"/>
    <property type="match status" value="1"/>
</dbReference>
<dbReference type="HOGENOM" id="CLU_076859_2_0_9"/>
<dbReference type="EMBL" id="CP007032">
    <property type="protein sequence ID" value="AHF06138.1"/>
    <property type="molecule type" value="Genomic_DNA"/>
</dbReference>
<evidence type="ECO:0000313" key="3">
    <source>
        <dbReference type="EMBL" id="AHF06138.1"/>
    </source>
</evidence>
<dbReference type="Gene3D" id="3.40.50.1110">
    <property type="entry name" value="SGNH hydrolase"/>
    <property type="match status" value="1"/>
</dbReference>
<dbReference type="InterPro" id="IPR051532">
    <property type="entry name" value="Ester_Hydrolysis_Enzymes"/>
</dbReference>
<dbReference type="KEGG" id="dmt:DESME_03010"/>
<dbReference type="GO" id="GO:0004622">
    <property type="term" value="F:phosphatidylcholine lysophospholipase activity"/>
    <property type="evidence" value="ECO:0007669"/>
    <property type="project" value="TreeGrafter"/>
</dbReference>
<dbReference type="PANTHER" id="PTHR30383:SF27">
    <property type="entry name" value="SPORE GERMINATION LIPASE LIPC"/>
    <property type="match status" value="1"/>
</dbReference>
<reference evidence="3 4" key="1">
    <citation type="submission" date="2013-12" db="EMBL/GenBank/DDBJ databases">
        <authorList>
            <consortium name="DOE Joint Genome Institute"/>
            <person name="Smidt H."/>
            <person name="Huntemann M."/>
            <person name="Han J."/>
            <person name="Chen A."/>
            <person name="Kyrpides N."/>
            <person name="Mavromatis K."/>
            <person name="Markowitz V."/>
            <person name="Palaniappan K."/>
            <person name="Ivanova N."/>
            <person name="Schaumberg A."/>
            <person name="Pati A."/>
            <person name="Liolios K."/>
            <person name="Nordberg H.P."/>
            <person name="Cantor M.N."/>
            <person name="Hua S.X."/>
            <person name="Woyke T."/>
        </authorList>
    </citation>
    <scope>NUCLEOTIDE SEQUENCE [LARGE SCALE GENOMIC DNA]</scope>
    <source>
        <strain evidence="4">DSM 15288</strain>
    </source>
</reference>
<keyword evidence="1" id="KW-0472">Membrane</keyword>
<name>W0E9D7_9FIRM</name>
<proteinExistence type="predicted"/>
<dbReference type="Proteomes" id="UP000010847">
    <property type="component" value="Chromosome"/>
</dbReference>
<evidence type="ECO:0000259" key="2">
    <source>
        <dbReference type="Pfam" id="PF13472"/>
    </source>
</evidence>
<dbReference type="AlphaFoldDB" id="W0E9D7"/>
<keyword evidence="1" id="KW-1133">Transmembrane helix</keyword>
<protein>
    <submittedName>
        <fullName evidence="3">GDSL family lipase</fullName>
    </submittedName>
</protein>
<evidence type="ECO:0000256" key="1">
    <source>
        <dbReference type="SAM" id="Phobius"/>
    </source>
</evidence>
<dbReference type="STRING" id="871968.DESME_03010"/>
<dbReference type="PROSITE" id="PS51257">
    <property type="entry name" value="PROKAR_LIPOPROTEIN"/>
    <property type="match status" value="1"/>
</dbReference>
<dbReference type="OrthoDB" id="252349at2"/>
<keyword evidence="1" id="KW-0812">Transmembrane</keyword>
<dbReference type="eggNOG" id="COG2755">
    <property type="taxonomic scope" value="Bacteria"/>
</dbReference>
<accession>W0E9D7</accession>
<keyword evidence="4" id="KW-1185">Reference proteome</keyword>
<dbReference type="InterPro" id="IPR036514">
    <property type="entry name" value="SGNH_hydro_sf"/>
</dbReference>
<dbReference type="Pfam" id="PF13472">
    <property type="entry name" value="Lipase_GDSL_2"/>
    <property type="match status" value="1"/>
</dbReference>
<feature type="transmembrane region" description="Helical" evidence="1">
    <location>
        <begin position="6"/>
        <end position="26"/>
    </location>
</feature>